<dbReference type="AlphaFoldDB" id="Q4RZ95"/>
<name>Q4RZ95_TETNG</name>
<reference evidence="2" key="2">
    <citation type="submission" date="2004-02" db="EMBL/GenBank/DDBJ databases">
        <authorList>
            <consortium name="Genoscope"/>
            <consortium name="Whitehead Institute Centre for Genome Research"/>
        </authorList>
    </citation>
    <scope>NUCLEOTIDE SEQUENCE</scope>
</reference>
<feature type="compositionally biased region" description="Polar residues" evidence="1">
    <location>
        <begin position="40"/>
        <end position="49"/>
    </location>
</feature>
<feature type="compositionally biased region" description="Pro residues" evidence="1">
    <location>
        <begin position="52"/>
        <end position="70"/>
    </location>
</feature>
<protein>
    <submittedName>
        <fullName evidence="2">Chromosome 1 SCAF14944, whole genome shotgun sequence</fullName>
    </submittedName>
</protein>
<evidence type="ECO:0000313" key="2">
    <source>
        <dbReference type="EMBL" id="CAG06287.1"/>
    </source>
</evidence>
<feature type="region of interest" description="Disordered" evidence="1">
    <location>
        <begin position="1"/>
        <end position="70"/>
    </location>
</feature>
<organism evidence="2">
    <name type="scientific">Tetraodon nigroviridis</name>
    <name type="common">Spotted green pufferfish</name>
    <name type="synonym">Chelonodon nigroviridis</name>
    <dbReference type="NCBI Taxonomy" id="99883"/>
    <lineage>
        <taxon>Eukaryota</taxon>
        <taxon>Metazoa</taxon>
        <taxon>Chordata</taxon>
        <taxon>Craniata</taxon>
        <taxon>Vertebrata</taxon>
        <taxon>Euteleostomi</taxon>
        <taxon>Actinopterygii</taxon>
        <taxon>Neopterygii</taxon>
        <taxon>Teleostei</taxon>
        <taxon>Neoteleostei</taxon>
        <taxon>Acanthomorphata</taxon>
        <taxon>Eupercaria</taxon>
        <taxon>Tetraodontiformes</taxon>
        <taxon>Tetradontoidea</taxon>
        <taxon>Tetraodontidae</taxon>
        <taxon>Tetraodon</taxon>
    </lineage>
</organism>
<dbReference type="EMBL" id="CAAE01014944">
    <property type="protein sequence ID" value="CAG06287.1"/>
    <property type="molecule type" value="Genomic_DNA"/>
</dbReference>
<gene>
    <name evidence="2" type="ORF">GSTENG00026591001</name>
</gene>
<reference evidence="2" key="1">
    <citation type="journal article" date="2004" name="Nature">
        <title>Genome duplication in the teleost fish Tetraodon nigroviridis reveals the early vertebrate proto-karyotype.</title>
        <authorList>
            <person name="Jaillon O."/>
            <person name="Aury J.-M."/>
            <person name="Brunet F."/>
            <person name="Petit J.-L."/>
            <person name="Stange-Thomann N."/>
            <person name="Mauceli E."/>
            <person name="Bouneau L."/>
            <person name="Fischer C."/>
            <person name="Ozouf-Costaz C."/>
            <person name="Bernot A."/>
            <person name="Nicaud S."/>
            <person name="Jaffe D."/>
            <person name="Fisher S."/>
            <person name="Lutfalla G."/>
            <person name="Dossat C."/>
            <person name="Segurens B."/>
            <person name="Dasilva C."/>
            <person name="Salanoubat M."/>
            <person name="Levy M."/>
            <person name="Boudet N."/>
            <person name="Castellano S."/>
            <person name="Anthouard V."/>
            <person name="Jubin C."/>
            <person name="Castelli V."/>
            <person name="Katinka M."/>
            <person name="Vacherie B."/>
            <person name="Biemont C."/>
            <person name="Skalli Z."/>
            <person name="Cattolico L."/>
            <person name="Poulain J."/>
            <person name="De Berardinis V."/>
            <person name="Cruaud C."/>
            <person name="Duprat S."/>
            <person name="Brottier P."/>
            <person name="Coutanceau J.-P."/>
            <person name="Gouzy J."/>
            <person name="Parra G."/>
            <person name="Lardier G."/>
            <person name="Chapple C."/>
            <person name="McKernan K.J."/>
            <person name="McEwan P."/>
            <person name="Bosak S."/>
            <person name="Kellis M."/>
            <person name="Volff J.-N."/>
            <person name="Guigo R."/>
            <person name="Zody M.C."/>
            <person name="Mesirov J."/>
            <person name="Lindblad-Toh K."/>
            <person name="Birren B."/>
            <person name="Nusbaum C."/>
            <person name="Kahn D."/>
            <person name="Robinson-Rechavi M."/>
            <person name="Laudet V."/>
            <person name="Schachter V."/>
            <person name="Quetier F."/>
            <person name="Saurin W."/>
            <person name="Scarpelli C."/>
            <person name="Wincker P."/>
            <person name="Lander E.S."/>
            <person name="Weissenbach J."/>
            <person name="Roest Crollius H."/>
        </authorList>
    </citation>
    <scope>NUCLEOTIDE SEQUENCE [LARGE SCALE GENOMIC DNA]</scope>
</reference>
<feature type="non-terminal residue" evidence="2">
    <location>
        <position position="84"/>
    </location>
</feature>
<dbReference type="KEGG" id="tng:GSTEN00026591G001"/>
<accession>Q4RZ95</accession>
<evidence type="ECO:0000256" key="1">
    <source>
        <dbReference type="SAM" id="MobiDB-lite"/>
    </source>
</evidence>
<sequence>MSGRKPLHPNDQGKVWQRVQALPPPPALDEDAPANYFNLDPSSSPTVMNMTLPPPPGINPPPPGFGPPMFHPMGPLAPPMPPPL</sequence>
<proteinExistence type="predicted"/>